<evidence type="ECO:0000313" key="2">
    <source>
        <dbReference type="Proteomes" id="UP000789405"/>
    </source>
</evidence>
<name>A0A9N9K3P0_9GLOM</name>
<dbReference type="AlphaFoldDB" id="A0A9N9K3P0"/>
<evidence type="ECO:0000313" key="1">
    <source>
        <dbReference type="EMBL" id="CAG8806270.1"/>
    </source>
</evidence>
<protein>
    <submittedName>
        <fullName evidence="1">10703_t:CDS:1</fullName>
    </submittedName>
</protein>
<reference evidence="1" key="1">
    <citation type="submission" date="2021-06" db="EMBL/GenBank/DDBJ databases">
        <authorList>
            <person name="Kallberg Y."/>
            <person name="Tangrot J."/>
            <person name="Rosling A."/>
        </authorList>
    </citation>
    <scope>NUCLEOTIDE SEQUENCE</scope>
    <source>
        <strain evidence="1">MA453B</strain>
    </source>
</reference>
<dbReference type="OrthoDB" id="10044727at2759"/>
<dbReference type="Proteomes" id="UP000789405">
    <property type="component" value="Unassembled WGS sequence"/>
</dbReference>
<accession>A0A9N9K3P0</accession>
<keyword evidence="2" id="KW-1185">Reference proteome</keyword>
<organism evidence="1 2">
    <name type="scientific">Dentiscutata erythropus</name>
    <dbReference type="NCBI Taxonomy" id="1348616"/>
    <lineage>
        <taxon>Eukaryota</taxon>
        <taxon>Fungi</taxon>
        <taxon>Fungi incertae sedis</taxon>
        <taxon>Mucoromycota</taxon>
        <taxon>Glomeromycotina</taxon>
        <taxon>Glomeromycetes</taxon>
        <taxon>Diversisporales</taxon>
        <taxon>Gigasporaceae</taxon>
        <taxon>Dentiscutata</taxon>
    </lineage>
</organism>
<sequence>MSSYDKNLNHILPNLDSGEVEIVPIIQDETTLYANDGVKQYWSLKDEYGLRRKSQ</sequence>
<comment type="caution">
    <text evidence="1">The sequence shown here is derived from an EMBL/GenBank/DDBJ whole genome shotgun (WGS) entry which is preliminary data.</text>
</comment>
<feature type="non-terminal residue" evidence="1">
    <location>
        <position position="55"/>
    </location>
</feature>
<dbReference type="EMBL" id="CAJVPY010041028">
    <property type="protein sequence ID" value="CAG8806270.1"/>
    <property type="molecule type" value="Genomic_DNA"/>
</dbReference>
<proteinExistence type="predicted"/>
<gene>
    <name evidence="1" type="ORF">DERYTH_LOCUS24439</name>
</gene>